<dbReference type="SUPFAM" id="SSF46785">
    <property type="entry name" value="Winged helix' DNA-binding domain"/>
    <property type="match status" value="1"/>
</dbReference>
<evidence type="ECO:0000259" key="4">
    <source>
        <dbReference type="PROSITE" id="PS50949"/>
    </source>
</evidence>
<dbReference type="SMART" id="SM00895">
    <property type="entry name" value="FCD"/>
    <property type="match status" value="1"/>
</dbReference>
<dbReference type="PANTHER" id="PTHR43537">
    <property type="entry name" value="TRANSCRIPTIONAL REGULATOR, GNTR FAMILY"/>
    <property type="match status" value="1"/>
</dbReference>
<name>A0ABU8YD49_9MICO</name>
<dbReference type="SUPFAM" id="SSF48008">
    <property type="entry name" value="GntR ligand-binding domain-like"/>
    <property type="match status" value="1"/>
</dbReference>
<evidence type="ECO:0000256" key="3">
    <source>
        <dbReference type="ARBA" id="ARBA00023163"/>
    </source>
</evidence>
<evidence type="ECO:0000313" key="6">
    <source>
        <dbReference type="Proteomes" id="UP001370299"/>
    </source>
</evidence>
<comment type="caution">
    <text evidence="5">The sequence shown here is derived from an EMBL/GenBank/DDBJ whole genome shotgun (WGS) entry which is preliminary data.</text>
</comment>
<sequence>MESKPASVLKAIRAEIIAGTLARGSRLKEDVLAERFGVSRVPVREALRQLETEGFVESEKFKGVRVADSSTEVVIELMQIRRGLEVLAAELAARRQGGECADLLRAVGHEERSDQEVEAAQSPRFAFHGLVARASGNGRLETMIDHLIHQTAWAFERVTQEEVASSSDDHTAVAGAILRGASVQAGLLMDEHLRRDEAIYRALNP</sequence>
<dbReference type="PRINTS" id="PR00035">
    <property type="entry name" value="HTHGNTR"/>
</dbReference>
<dbReference type="CDD" id="cd07377">
    <property type="entry name" value="WHTH_GntR"/>
    <property type="match status" value="1"/>
</dbReference>
<dbReference type="InterPro" id="IPR036388">
    <property type="entry name" value="WH-like_DNA-bd_sf"/>
</dbReference>
<dbReference type="Pfam" id="PF07729">
    <property type="entry name" value="FCD"/>
    <property type="match status" value="1"/>
</dbReference>
<accession>A0ABU8YD49</accession>
<keyword evidence="6" id="KW-1185">Reference proteome</keyword>
<keyword evidence="3" id="KW-0804">Transcription</keyword>
<dbReference type="PANTHER" id="PTHR43537:SF24">
    <property type="entry name" value="GLUCONATE OPERON TRANSCRIPTIONAL REPRESSOR"/>
    <property type="match status" value="1"/>
</dbReference>
<dbReference type="SMART" id="SM00345">
    <property type="entry name" value="HTH_GNTR"/>
    <property type="match status" value="1"/>
</dbReference>
<protein>
    <submittedName>
        <fullName evidence="5">GntR family transcriptional regulator</fullName>
    </submittedName>
</protein>
<keyword evidence="2" id="KW-0238">DNA-binding</keyword>
<dbReference type="EMBL" id="JBBLYY010000065">
    <property type="protein sequence ID" value="MEK0172422.1"/>
    <property type="molecule type" value="Genomic_DNA"/>
</dbReference>
<feature type="domain" description="HTH gntR-type" evidence="4">
    <location>
        <begin position="2"/>
        <end position="69"/>
    </location>
</feature>
<organism evidence="5 6">
    <name type="scientific">Curtobacterium citreum</name>
    <dbReference type="NCBI Taxonomy" id="2036"/>
    <lineage>
        <taxon>Bacteria</taxon>
        <taxon>Bacillati</taxon>
        <taxon>Actinomycetota</taxon>
        <taxon>Actinomycetes</taxon>
        <taxon>Micrococcales</taxon>
        <taxon>Microbacteriaceae</taxon>
        <taxon>Curtobacterium</taxon>
    </lineage>
</organism>
<evidence type="ECO:0000313" key="5">
    <source>
        <dbReference type="EMBL" id="MEK0172422.1"/>
    </source>
</evidence>
<dbReference type="Pfam" id="PF00392">
    <property type="entry name" value="GntR"/>
    <property type="match status" value="1"/>
</dbReference>
<proteinExistence type="predicted"/>
<dbReference type="InterPro" id="IPR011711">
    <property type="entry name" value="GntR_C"/>
</dbReference>
<dbReference type="PROSITE" id="PS50949">
    <property type="entry name" value="HTH_GNTR"/>
    <property type="match status" value="1"/>
</dbReference>
<dbReference type="InterPro" id="IPR000524">
    <property type="entry name" value="Tscrpt_reg_HTH_GntR"/>
</dbReference>
<dbReference type="Gene3D" id="1.10.10.10">
    <property type="entry name" value="Winged helix-like DNA-binding domain superfamily/Winged helix DNA-binding domain"/>
    <property type="match status" value="1"/>
</dbReference>
<gene>
    <name evidence="5" type="ORF">WMN62_13165</name>
</gene>
<dbReference type="InterPro" id="IPR008920">
    <property type="entry name" value="TF_FadR/GntR_C"/>
</dbReference>
<dbReference type="Proteomes" id="UP001370299">
    <property type="component" value="Unassembled WGS sequence"/>
</dbReference>
<reference evidence="5 6" key="1">
    <citation type="submission" date="2024-03" db="EMBL/GenBank/DDBJ databases">
        <title>Whole genomes of four grape xylem sap localized bacterial endophytes.</title>
        <authorList>
            <person name="Kumar G."/>
            <person name="Savka M.A."/>
        </authorList>
    </citation>
    <scope>NUCLEOTIDE SEQUENCE [LARGE SCALE GENOMIC DNA]</scope>
    <source>
        <strain evidence="5 6">RIT_GXS8</strain>
    </source>
</reference>
<keyword evidence="1" id="KW-0805">Transcription regulation</keyword>
<evidence type="ECO:0000256" key="1">
    <source>
        <dbReference type="ARBA" id="ARBA00023015"/>
    </source>
</evidence>
<dbReference type="RefSeq" id="WP_123310594.1">
    <property type="nucleotide sequence ID" value="NZ_JBBKAP010000059.1"/>
</dbReference>
<dbReference type="Gene3D" id="1.20.120.530">
    <property type="entry name" value="GntR ligand-binding domain-like"/>
    <property type="match status" value="1"/>
</dbReference>
<evidence type="ECO:0000256" key="2">
    <source>
        <dbReference type="ARBA" id="ARBA00023125"/>
    </source>
</evidence>
<dbReference type="InterPro" id="IPR036390">
    <property type="entry name" value="WH_DNA-bd_sf"/>
</dbReference>